<evidence type="ECO:0000313" key="1">
    <source>
        <dbReference type="EMBL" id="SBV50040.1"/>
    </source>
</evidence>
<accession>A0A1C3NI02</accession>
<dbReference type="Gene3D" id="3.50.50.60">
    <property type="entry name" value="FAD/NAD(P)-binding domain"/>
    <property type="match status" value="1"/>
</dbReference>
<sequence>MRRWHTGCAVLSGDAAWCAAPLAGIGATLPVTGGDMLASAIARGDTLDAAFVAYATAMRPIFGSSRACRRSAHA</sequence>
<reference evidence="1 2" key="1">
    <citation type="submission" date="2016-06" db="EMBL/GenBank/DDBJ databases">
        <authorList>
            <person name="Kjaerup R.B."/>
            <person name="Dalgaard T.S."/>
            <person name="Juul-Madsen H.R."/>
        </authorList>
    </citation>
    <scope>NUCLEOTIDE SEQUENCE [LARGE SCALE GENOMIC DNA]</scope>
    <source>
        <strain evidence="1">LMG947</strain>
    </source>
</reference>
<evidence type="ECO:0000313" key="2">
    <source>
        <dbReference type="Proteomes" id="UP000092503"/>
    </source>
</evidence>
<dbReference type="PANTHER" id="PTHR46865">
    <property type="entry name" value="OXIDOREDUCTASE-RELATED"/>
    <property type="match status" value="1"/>
</dbReference>
<dbReference type="Proteomes" id="UP000092503">
    <property type="component" value="Unassembled WGS sequence"/>
</dbReference>
<dbReference type="STRING" id="56449.XBLMG947_0816"/>
<dbReference type="PANTHER" id="PTHR46865:SF8">
    <property type="entry name" value="POSSIBLE OXIDOREDUCTASE"/>
    <property type="match status" value="1"/>
</dbReference>
<dbReference type="SUPFAM" id="SSF51905">
    <property type="entry name" value="FAD/NAD(P)-binding domain"/>
    <property type="match status" value="1"/>
</dbReference>
<organism evidence="1 2">
    <name type="scientific">Xanthomonas bromi</name>
    <dbReference type="NCBI Taxonomy" id="56449"/>
    <lineage>
        <taxon>Bacteria</taxon>
        <taxon>Pseudomonadati</taxon>
        <taxon>Pseudomonadota</taxon>
        <taxon>Gammaproteobacteria</taxon>
        <taxon>Lysobacterales</taxon>
        <taxon>Lysobacteraceae</taxon>
        <taxon>Xanthomonas</taxon>
    </lineage>
</organism>
<dbReference type="AlphaFoldDB" id="A0A1C3NI02"/>
<proteinExistence type="predicted"/>
<name>A0A1C3NI02_9XANT</name>
<protein>
    <submittedName>
        <fullName evidence="1">Oxidoreductase</fullName>
    </submittedName>
</protein>
<dbReference type="InterPro" id="IPR036188">
    <property type="entry name" value="FAD/NAD-bd_sf"/>
</dbReference>
<gene>
    <name evidence="1" type="ORF">XBLMG947_0816</name>
</gene>
<dbReference type="EMBL" id="FLTX01000010">
    <property type="protein sequence ID" value="SBV50040.1"/>
    <property type="molecule type" value="Genomic_DNA"/>
</dbReference>
<dbReference type="InterPro" id="IPR051704">
    <property type="entry name" value="FAD_aromatic-hydroxylase"/>
</dbReference>